<dbReference type="SUPFAM" id="SSF53850">
    <property type="entry name" value="Periplasmic binding protein-like II"/>
    <property type="match status" value="1"/>
</dbReference>
<evidence type="ECO:0000259" key="5">
    <source>
        <dbReference type="PROSITE" id="PS50931"/>
    </source>
</evidence>
<comment type="similarity">
    <text evidence="1">Belongs to the LysR transcriptional regulatory family.</text>
</comment>
<protein>
    <submittedName>
        <fullName evidence="6">LysR family transcriptional regulator</fullName>
    </submittedName>
</protein>
<evidence type="ECO:0000256" key="4">
    <source>
        <dbReference type="ARBA" id="ARBA00023163"/>
    </source>
</evidence>
<dbReference type="RefSeq" id="WP_229892027.1">
    <property type="nucleotide sequence ID" value="NZ_BMUU01000001.1"/>
</dbReference>
<dbReference type="Pfam" id="PF03466">
    <property type="entry name" value="LysR_substrate"/>
    <property type="match status" value="1"/>
</dbReference>
<dbReference type="Gene3D" id="3.40.190.290">
    <property type="match status" value="1"/>
</dbReference>
<dbReference type="CDD" id="cd05466">
    <property type="entry name" value="PBP2_LTTR_substrate"/>
    <property type="match status" value="1"/>
</dbReference>
<accession>A0ABQ2ZEE9</accession>
<evidence type="ECO:0000256" key="2">
    <source>
        <dbReference type="ARBA" id="ARBA00023015"/>
    </source>
</evidence>
<evidence type="ECO:0000313" key="7">
    <source>
        <dbReference type="Proteomes" id="UP000600946"/>
    </source>
</evidence>
<evidence type="ECO:0000256" key="3">
    <source>
        <dbReference type="ARBA" id="ARBA00023125"/>
    </source>
</evidence>
<dbReference type="Pfam" id="PF00126">
    <property type="entry name" value="HTH_1"/>
    <property type="match status" value="1"/>
</dbReference>
<dbReference type="Proteomes" id="UP000600946">
    <property type="component" value="Unassembled WGS sequence"/>
</dbReference>
<proteinExistence type="inferred from homology"/>
<feature type="domain" description="HTH lysR-type" evidence="5">
    <location>
        <begin position="1"/>
        <end position="59"/>
    </location>
</feature>
<dbReference type="InterPro" id="IPR000847">
    <property type="entry name" value="LysR_HTH_N"/>
</dbReference>
<dbReference type="GeneID" id="96288256"/>
<dbReference type="PANTHER" id="PTHR30126:SF98">
    <property type="entry name" value="HTH-TYPE TRANSCRIPTIONAL ACTIVATOR BAUR"/>
    <property type="match status" value="1"/>
</dbReference>
<name>A0ABQ2ZEE9_9ACTN</name>
<dbReference type="Gene3D" id="1.10.10.10">
    <property type="entry name" value="Winged helix-like DNA-binding domain superfamily/Winged helix DNA-binding domain"/>
    <property type="match status" value="1"/>
</dbReference>
<organism evidence="6 7">
    <name type="scientific">Streptomyces xanthochromogenes</name>
    <dbReference type="NCBI Taxonomy" id="67384"/>
    <lineage>
        <taxon>Bacteria</taxon>
        <taxon>Bacillati</taxon>
        <taxon>Actinomycetota</taxon>
        <taxon>Actinomycetes</taxon>
        <taxon>Kitasatosporales</taxon>
        <taxon>Streptomycetaceae</taxon>
        <taxon>Streptomyces</taxon>
    </lineage>
</organism>
<evidence type="ECO:0000313" key="6">
    <source>
        <dbReference type="EMBL" id="GGY14271.1"/>
    </source>
</evidence>
<dbReference type="InterPro" id="IPR005119">
    <property type="entry name" value="LysR_subst-bd"/>
</dbReference>
<dbReference type="PANTHER" id="PTHR30126">
    <property type="entry name" value="HTH-TYPE TRANSCRIPTIONAL REGULATOR"/>
    <property type="match status" value="1"/>
</dbReference>
<keyword evidence="7" id="KW-1185">Reference proteome</keyword>
<dbReference type="InterPro" id="IPR036390">
    <property type="entry name" value="WH_DNA-bd_sf"/>
</dbReference>
<dbReference type="PROSITE" id="PS50931">
    <property type="entry name" value="HTH_LYSR"/>
    <property type="match status" value="1"/>
</dbReference>
<keyword evidence="4" id="KW-0804">Transcription</keyword>
<dbReference type="SUPFAM" id="SSF46785">
    <property type="entry name" value="Winged helix' DNA-binding domain"/>
    <property type="match status" value="1"/>
</dbReference>
<keyword evidence="2" id="KW-0805">Transcription regulation</keyword>
<dbReference type="InterPro" id="IPR036388">
    <property type="entry name" value="WH-like_DNA-bd_sf"/>
</dbReference>
<keyword evidence="3" id="KW-0238">DNA-binding</keyword>
<dbReference type="EMBL" id="BMUU01000001">
    <property type="protein sequence ID" value="GGY14271.1"/>
    <property type="molecule type" value="Genomic_DNA"/>
</dbReference>
<reference evidence="7" key="1">
    <citation type="journal article" date="2019" name="Int. J. Syst. Evol. Microbiol.">
        <title>The Global Catalogue of Microorganisms (GCM) 10K type strain sequencing project: providing services to taxonomists for standard genome sequencing and annotation.</title>
        <authorList>
            <consortium name="The Broad Institute Genomics Platform"/>
            <consortium name="The Broad Institute Genome Sequencing Center for Infectious Disease"/>
            <person name="Wu L."/>
            <person name="Ma J."/>
        </authorList>
    </citation>
    <scope>NUCLEOTIDE SEQUENCE [LARGE SCALE GENOMIC DNA]</scope>
    <source>
        <strain evidence="7">JCM 4594</strain>
    </source>
</reference>
<comment type="caution">
    <text evidence="6">The sequence shown here is derived from an EMBL/GenBank/DDBJ whole genome shotgun (WGS) entry which is preliminary data.</text>
</comment>
<sequence length="308" mass="32730">MANLQQLRTLHTVRSHGGIHAAAKALHLSPSAVSQQIKSLSSECGFALVEPEGRGIRLTDEGSIIAEVAARIADLWQTSVARHQTPSTQPQRRPTIALGAFPSAMGTCVLPALRGEDQLPFHLQLFETAPCEGRDLVKAGILQAAVSVKETDGLPVAELDGLHTVPLRHEPFVLVGPPGLVSMAIRCGPESLSGFPWVLPRVGSDCDRLISAHLARHGVMVRPVGRTDDWNLSQDMALALSAVTYVPASALVRREGLSRSVDGAGIPAPSRTVVLVAEEAAAVSSWFIVLEQRFKRACARTAGAVHAS</sequence>
<gene>
    <name evidence="6" type="ORF">GCM10010326_02100</name>
</gene>
<evidence type="ECO:0000256" key="1">
    <source>
        <dbReference type="ARBA" id="ARBA00009437"/>
    </source>
</evidence>